<reference evidence="2" key="1">
    <citation type="submission" date="2022-03" db="EMBL/GenBank/DDBJ databases">
        <authorList>
            <person name="Tunstrom K."/>
        </authorList>
    </citation>
    <scope>NUCLEOTIDE SEQUENCE</scope>
</reference>
<dbReference type="AlphaFoldDB" id="A0AAU9TQU2"/>
<feature type="region of interest" description="Disordered" evidence="1">
    <location>
        <begin position="276"/>
        <end position="312"/>
    </location>
</feature>
<proteinExistence type="predicted"/>
<keyword evidence="3" id="KW-1185">Reference proteome</keyword>
<dbReference type="Proteomes" id="UP001153954">
    <property type="component" value="Unassembled WGS sequence"/>
</dbReference>
<dbReference type="EMBL" id="CAKOGL010000009">
    <property type="protein sequence ID" value="CAH2090019.1"/>
    <property type="molecule type" value="Genomic_DNA"/>
</dbReference>
<comment type="caution">
    <text evidence="2">The sequence shown here is derived from an EMBL/GenBank/DDBJ whole genome shotgun (WGS) entry which is preliminary data.</text>
</comment>
<organism evidence="2 3">
    <name type="scientific">Euphydryas editha</name>
    <name type="common">Edith's checkerspot</name>
    <dbReference type="NCBI Taxonomy" id="104508"/>
    <lineage>
        <taxon>Eukaryota</taxon>
        <taxon>Metazoa</taxon>
        <taxon>Ecdysozoa</taxon>
        <taxon>Arthropoda</taxon>
        <taxon>Hexapoda</taxon>
        <taxon>Insecta</taxon>
        <taxon>Pterygota</taxon>
        <taxon>Neoptera</taxon>
        <taxon>Endopterygota</taxon>
        <taxon>Lepidoptera</taxon>
        <taxon>Glossata</taxon>
        <taxon>Ditrysia</taxon>
        <taxon>Papilionoidea</taxon>
        <taxon>Nymphalidae</taxon>
        <taxon>Nymphalinae</taxon>
        <taxon>Euphydryas</taxon>
    </lineage>
</organism>
<accession>A0AAU9TQU2</accession>
<evidence type="ECO:0000256" key="1">
    <source>
        <dbReference type="SAM" id="MobiDB-lite"/>
    </source>
</evidence>
<protein>
    <submittedName>
        <fullName evidence="2">Uncharacterized protein</fullName>
    </submittedName>
</protein>
<evidence type="ECO:0000313" key="3">
    <source>
        <dbReference type="Proteomes" id="UP001153954"/>
    </source>
</evidence>
<gene>
    <name evidence="2" type="ORF">EEDITHA_LOCUS6020</name>
</gene>
<feature type="compositionally biased region" description="Polar residues" evidence="1">
    <location>
        <begin position="283"/>
        <end position="305"/>
    </location>
</feature>
<sequence length="312" mass="36782">MPNSYITGEELIRPGRKRFRIDNRHRTGKVNRKRGDYDAFDDKESLAHIDVASFIQNPDDASFNGYEKKGRRPASNYIDDNLIMNAEYNKDRSLDYQGLESNNIPEVNIYSGKRIHQHPNINTHPNDEINENLYKSHEIKSVRDNTSFDTNHRHAHAEKKCILKNMKIPFFSRDKVTTSKTKKNKKRKLFGFRNSKKNTNLTKFTGSNSNDVRLTTKEPQSFKINKRSYFEKLCPVCKQKFMSNSNTDFMEKFRRTANNVIHNSRQYYQNKIYGKAESDERSNSSPIKHQNMNSNPKFNNINYNDYSKEKRR</sequence>
<evidence type="ECO:0000313" key="2">
    <source>
        <dbReference type="EMBL" id="CAH2090019.1"/>
    </source>
</evidence>
<name>A0AAU9TQU2_EUPED</name>